<dbReference type="EMBL" id="BMFJ01000002">
    <property type="protein sequence ID" value="GGE41129.1"/>
    <property type="molecule type" value="Genomic_DNA"/>
</dbReference>
<protein>
    <submittedName>
        <fullName evidence="2">Uncharacterized protein</fullName>
    </submittedName>
</protein>
<reference evidence="3" key="1">
    <citation type="journal article" date="2019" name="Int. J. Syst. Evol. Microbiol.">
        <title>The Global Catalogue of Microorganisms (GCM) 10K type strain sequencing project: providing services to taxonomists for standard genome sequencing and annotation.</title>
        <authorList>
            <consortium name="The Broad Institute Genomics Platform"/>
            <consortium name="The Broad Institute Genome Sequencing Center for Infectious Disease"/>
            <person name="Wu L."/>
            <person name="Ma J."/>
        </authorList>
    </citation>
    <scope>NUCLEOTIDE SEQUENCE [LARGE SCALE GENOMIC DNA]</scope>
    <source>
        <strain evidence="3">CGMCC 1.12664</strain>
    </source>
</reference>
<organism evidence="2 3">
    <name type="scientific">Primorskyibacter flagellatus</name>
    <dbReference type="NCBI Taxonomy" id="1387277"/>
    <lineage>
        <taxon>Bacteria</taxon>
        <taxon>Pseudomonadati</taxon>
        <taxon>Pseudomonadota</taxon>
        <taxon>Alphaproteobacteria</taxon>
        <taxon>Rhodobacterales</taxon>
        <taxon>Roseobacteraceae</taxon>
        <taxon>Primorskyibacter</taxon>
    </lineage>
</organism>
<feature type="compositionally biased region" description="Polar residues" evidence="1">
    <location>
        <begin position="1"/>
        <end position="23"/>
    </location>
</feature>
<feature type="region of interest" description="Disordered" evidence="1">
    <location>
        <begin position="1"/>
        <end position="24"/>
    </location>
</feature>
<name>A0A917EH66_9RHOB</name>
<evidence type="ECO:0000256" key="1">
    <source>
        <dbReference type="SAM" id="MobiDB-lite"/>
    </source>
</evidence>
<keyword evidence="3" id="KW-1185">Reference proteome</keyword>
<dbReference type="Proteomes" id="UP000612855">
    <property type="component" value="Unassembled WGS sequence"/>
</dbReference>
<dbReference type="RefSeq" id="WP_188478723.1">
    <property type="nucleotide sequence ID" value="NZ_BMFJ01000002.1"/>
</dbReference>
<evidence type="ECO:0000313" key="2">
    <source>
        <dbReference type="EMBL" id="GGE41129.1"/>
    </source>
</evidence>
<evidence type="ECO:0000313" key="3">
    <source>
        <dbReference type="Proteomes" id="UP000612855"/>
    </source>
</evidence>
<accession>A0A917EH66</accession>
<sequence>MQTDNTPRTPAETNPAPAQQQQGVDWRNLDFASDCLIVRAAQPAASAPAKAG</sequence>
<proteinExistence type="predicted"/>
<gene>
    <name evidence="2" type="ORF">GCM10011360_30780</name>
</gene>
<dbReference type="AlphaFoldDB" id="A0A917EH66"/>
<comment type="caution">
    <text evidence="2">The sequence shown here is derived from an EMBL/GenBank/DDBJ whole genome shotgun (WGS) entry which is preliminary data.</text>
</comment>